<evidence type="ECO:0000256" key="2">
    <source>
        <dbReference type="ARBA" id="ARBA00022786"/>
    </source>
</evidence>
<sequence>MMGDDWQTVGSTPSAETSVLTWLESKGLGKHAEKIIEVTDAESVDDFKLLDAAMLEDVIKSAELKLVSAQKFRLAVSELSADGAQADGTFSTDGAQADGHMPTLSSELPIKASSECVAICIDRSGSMGSPIAEVTLNVVRGETKNSVSERTRMEAVKAMFYAFRDRVESLGQGHELGLIQFDNQIEELLDLTPRLDQFERIVDDMQKRGQTAIYSAVAQAAEMLEQRFQADSTIDLRILVLTDGQNNTGMSPEAALEAVNRIGAVVDAIIVGDTPDADLRRIVSATGGECYQINSLGEGFELLEAEGVVSLRARRGGEEKPPFQQRPPVNFSSLAEKSITKVSAVQRAPLLSQTFASKTVVDVTSMGGASGKSASLGAPSLKRVLLELKQVAERSAAIWLHSGEGIHIFPAQDSINFWRVLIEGPPDSPFEGGIFALNVLIPDNYPFRPPQITFETPIYHCNVSDSGKVCLDMLQDKWAPSLSVPKCLEAILFLMKNPDTDNSLRQWIAELTLAHQNSNGADTRYYEKATESTRKDASFSVADWKQKWGC</sequence>
<dbReference type="GO" id="GO:0016740">
    <property type="term" value="F:transferase activity"/>
    <property type="evidence" value="ECO:0007669"/>
    <property type="project" value="UniProtKB-KW"/>
</dbReference>
<reference evidence="7" key="1">
    <citation type="submission" date="2021-02" db="EMBL/GenBank/DDBJ databases">
        <authorList>
            <person name="Dougan E. K."/>
            <person name="Rhodes N."/>
            <person name="Thang M."/>
            <person name="Chan C."/>
        </authorList>
    </citation>
    <scope>NUCLEOTIDE SEQUENCE</scope>
</reference>
<accession>A0A813LC18</accession>
<protein>
    <recommendedName>
        <fullName evidence="10">UBC core domain-containing protein</fullName>
    </recommendedName>
</protein>
<dbReference type="SUPFAM" id="SSF53300">
    <property type="entry name" value="vWA-like"/>
    <property type="match status" value="1"/>
</dbReference>
<evidence type="ECO:0000259" key="5">
    <source>
        <dbReference type="PROSITE" id="PS50234"/>
    </source>
</evidence>
<dbReference type="SUPFAM" id="SSF54495">
    <property type="entry name" value="UBC-like"/>
    <property type="match status" value="1"/>
</dbReference>
<dbReference type="Pfam" id="PF00179">
    <property type="entry name" value="UQ_con"/>
    <property type="match status" value="1"/>
</dbReference>
<dbReference type="InterPro" id="IPR000608">
    <property type="entry name" value="UBC"/>
</dbReference>
<evidence type="ECO:0000313" key="8">
    <source>
        <dbReference type="Proteomes" id="UP000626109"/>
    </source>
</evidence>
<dbReference type="CDD" id="cd00198">
    <property type="entry name" value="vWFA"/>
    <property type="match status" value="1"/>
</dbReference>
<dbReference type="PANTHER" id="PTHR24068">
    <property type="entry name" value="UBIQUITIN-CONJUGATING ENZYME E2"/>
    <property type="match status" value="1"/>
</dbReference>
<keyword evidence="1" id="KW-0808">Transferase</keyword>
<keyword evidence="2" id="KW-0833">Ubl conjugation pathway</keyword>
<feature type="active site" description="Glycyl thioester intermediate" evidence="3">
    <location>
        <position position="470"/>
    </location>
</feature>
<gene>
    <name evidence="6" type="ORF">PGLA1383_LOCUS40240</name>
    <name evidence="7" type="ORF">PGLA2088_LOCUS43955</name>
</gene>
<evidence type="ECO:0000313" key="7">
    <source>
        <dbReference type="EMBL" id="CAE8725044.1"/>
    </source>
</evidence>
<dbReference type="PROSITE" id="PS50127">
    <property type="entry name" value="UBC_2"/>
    <property type="match status" value="1"/>
</dbReference>
<feature type="domain" description="VWFA" evidence="5">
    <location>
        <begin position="116"/>
        <end position="309"/>
    </location>
</feature>
<dbReference type="InterPro" id="IPR036465">
    <property type="entry name" value="vWFA_dom_sf"/>
</dbReference>
<dbReference type="EMBL" id="CAJNNV010028075">
    <property type="protein sequence ID" value="CAE8622879.1"/>
    <property type="molecule type" value="Genomic_DNA"/>
</dbReference>
<keyword evidence="9" id="KW-1185">Reference proteome</keyword>
<evidence type="ECO:0000256" key="3">
    <source>
        <dbReference type="PROSITE-ProRule" id="PRU10133"/>
    </source>
</evidence>
<dbReference type="Pfam" id="PF13519">
    <property type="entry name" value="VWA_2"/>
    <property type="match status" value="1"/>
</dbReference>
<dbReference type="Gene3D" id="3.40.50.410">
    <property type="entry name" value="von Willebrand factor, type A domain"/>
    <property type="match status" value="1"/>
</dbReference>
<dbReference type="AlphaFoldDB" id="A0A813LC18"/>
<evidence type="ECO:0000259" key="4">
    <source>
        <dbReference type="PROSITE" id="PS50127"/>
    </source>
</evidence>
<dbReference type="PROSITE" id="PS00183">
    <property type="entry name" value="UBC_1"/>
    <property type="match status" value="1"/>
</dbReference>
<proteinExistence type="predicted"/>
<dbReference type="CDD" id="cd00195">
    <property type="entry name" value="UBCc_UEV"/>
    <property type="match status" value="1"/>
</dbReference>
<dbReference type="SMART" id="SM00327">
    <property type="entry name" value="VWA"/>
    <property type="match status" value="1"/>
</dbReference>
<evidence type="ECO:0008006" key="10">
    <source>
        <dbReference type="Google" id="ProtNLM"/>
    </source>
</evidence>
<dbReference type="Gene3D" id="3.10.110.10">
    <property type="entry name" value="Ubiquitin Conjugating Enzyme"/>
    <property type="match status" value="1"/>
</dbReference>
<organism evidence="7 8">
    <name type="scientific">Polarella glacialis</name>
    <name type="common">Dinoflagellate</name>
    <dbReference type="NCBI Taxonomy" id="89957"/>
    <lineage>
        <taxon>Eukaryota</taxon>
        <taxon>Sar</taxon>
        <taxon>Alveolata</taxon>
        <taxon>Dinophyceae</taxon>
        <taxon>Suessiales</taxon>
        <taxon>Suessiaceae</taxon>
        <taxon>Polarella</taxon>
    </lineage>
</organism>
<dbReference type="InterPro" id="IPR023313">
    <property type="entry name" value="UBQ-conjugating_AS"/>
</dbReference>
<dbReference type="OrthoDB" id="7851174at2759"/>
<dbReference type="PROSITE" id="PS50234">
    <property type="entry name" value="VWFA"/>
    <property type="match status" value="1"/>
</dbReference>
<dbReference type="EMBL" id="CAJNNW010034990">
    <property type="protein sequence ID" value="CAE8725044.1"/>
    <property type="molecule type" value="Genomic_DNA"/>
</dbReference>
<name>A0A813LC18_POLGL</name>
<feature type="domain" description="UBC core" evidence="4">
    <location>
        <begin position="379"/>
        <end position="538"/>
    </location>
</feature>
<dbReference type="Proteomes" id="UP000626109">
    <property type="component" value="Unassembled WGS sequence"/>
</dbReference>
<dbReference type="InterPro" id="IPR002035">
    <property type="entry name" value="VWF_A"/>
</dbReference>
<dbReference type="OMA" id="ASNGRCY"/>
<dbReference type="Proteomes" id="UP000654075">
    <property type="component" value="Unassembled WGS sequence"/>
</dbReference>
<comment type="caution">
    <text evidence="7">The sequence shown here is derived from an EMBL/GenBank/DDBJ whole genome shotgun (WGS) entry which is preliminary data.</text>
</comment>
<dbReference type="InterPro" id="IPR016135">
    <property type="entry name" value="UBQ-conjugating_enzyme/RWD"/>
</dbReference>
<evidence type="ECO:0000313" key="6">
    <source>
        <dbReference type="EMBL" id="CAE8622879.1"/>
    </source>
</evidence>
<evidence type="ECO:0000313" key="9">
    <source>
        <dbReference type="Proteomes" id="UP000654075"/>
    </source>
</evidence>
<dbReference type="SMART" id="SM00212">
    <property type="entry name" value="UBCc"/>
    <property type="match status" value="1"/>
</dbReference>
<evidence type="ECO:0000256" key="1">
    <source>
        <dbReference type="ARBA" id="ARBA00022679"/>
    </source>
</evidence>